<proteinExistence type="predicted"/>
<dbReference type="EMBL" id="JBHMEX010000054">
    <property type="protein sequence ID" value="MFB9065572.1"/>
    <property type="molecule type" value="Genomic_DNA"/>
</dbReference>
<evidence type="ECO:0000313" key="3">
    <source>
        <dbReference type="Proteomes" id="UP001589589"/>
    </source>
</evidence>
<reference evidence="2 3" key="1">
    <citation type="submission" date="2024-09" db="EMBL/GenBank/DDBJ databases">
        <authorList>
            <person name="Sun Q."/>
            <person name="Mori K."/>
        </authorList>
    </citation>
    <scope>NUCLEOTIDE SEQUENCE [LARGE SCALE GENOMIC DNA]</scope>
    <source>
        <strain evidence="2 3">CECT 7908</strain>
    </source>
</reference>
<keyword evidence="1" id="KW-0732">Signal</keyword>
<dbReference type="Proteomes" id="UP001589589">
    <property type="component" value="Unassembled WGS sequence"/>
</dbReference>
<sequence length="136" mass="14883">MKKVQKTASAVLLTAIALAVSNYFAQEGAKSEVFSTSDGFLFENLVFATNHAATLEDKNVTPHSNANNIEVFGETDLSDKTIELNADQLELLNNGLVKENYNSLKQLVAFLKLESVDQKAESLIAVLTAYKESLQK</sequence>
<feature type="chain" id="PRO_5047419630" evidence="1">
    <location>
        <begin position="26"/>
        <end position="136"/>
    </location>
</feature>
<evidence type="ECO:0000256" key="1">
    <source>
        <dbReference type="SAM" id="SignalP"/>
    </source>
</evidence>
<name>A0ABV5FPV4_9FLAO</name>
<evidence type="ECO:0000313" key="2">
    <source>
        <dbReference type="EMBL" id="MFB9065572.1"/>
    </source>
</evidence>
<accession>A0ABV5FPV4</accession>
<comment type="caution">
    <text evidence="2">The sequence shown here is derived from an EMBL/GenBank/DDBJ whole genome shotgun (WGS) entry which is preliminary data.</text>
</comment>
<organism evidence="2 3">
    <name type="scientific">Flavobacterium branchiarum</name>
    <dbReference type="NCBI Taxonomy" id="1114870"/>
    <lineage>
        <taxon>Bacteria</taxon>
        <taxon>Pseudomonadati</taxon>
        <taxon>Bacteroidota</taxon>
        <taxon>Flavobacteriia</taxon>
        <taxon>Flavobacteriales</taxon>
        <taxon>Flavobacteriaceae</taxon>
        <taxon>Flavobacterium</taxon>
    </lineage>
</organism>
<feature type="signal peptide" evidence="1">
    <location>
        <begin position="1"/>
        <end position="25"/>
    </location>
</feature>
<keyword evidence="3" id="KW-1185">Reference proteome</keyword>
<protein>
    <submittedName>
        <fullName evidence="2">Uncharacterized protein</fullName>
    </submittedName>
</protein>
<gene>
    <name evidence="2" type="ORF">ACFFUQ_16240</name>
</gene>
<dbReference type="RefSeq" id="WP_290263711.1">
    <property type="nucleotide sequence ID" value="NZ_JAUFQQ010000003.1"/>
</dbReference>